<evidence type="ECO:0000313" key="2">
    <source>
        <dbReference type="EMBL" id="KAK7055914.1"/>
    </source>
</evidence>
<reference evidence="2 3" key="1">
    <citation type="journal article" date="2024" name="J Genomics">
        <title>Draft genome sequencing and assembly of Favolaschia claudopus CIRM-BRFM 2984 isolated from oak limbs.</title>
        <authorList>
            <person name="Navarro D."/>
            <person name="Drula E."/>
            <person name="Chaduli D."/>
            <person name="Cazenave R."/>
            <person name="Ahrendt S."/>
            <person name="Wang J."/>
            <person name="Lipzen A."/>
            <person name="Daum C."/>
            <person name="Barry K."/>
            <person name="Grigoriev I.V."/>
            <person name="Favel A."/>
            <person name="Rosso M.N."/>
            <person name="Martin F."/>
        </authorList>
    </citation>
    <scope>NUCLEOTIDE SEQUENCE [LARGE SCALE GENOMIC DNA]</scope>
    <source>
        <strain evidence="2 3">CIRM-BRFM 2984</strain>
    </source>
</reference>
<feature type="region of interest" description="Disordered" evidence="1">
    <location>
        <begin position="1"/>
        <end position="39"/>
    </location>
</feature>
<dbReference type="Proteomes" id="UP001362999">
    <property type="component" value="Unassembled WGS sequence"/>
</dbReference>
<feature type="region of interest" description="Disordered" evidence="1">
    <location>
        <begin position="51"/>
        <end position="132"/>
    </location>
</feature>
<feature type="compositionally biased region" description="Low complexity" evidence="1">
    <location>
        <begin position="53"/>
        <end position="70"/>
    </location>
</feature>
<protein>
    <submittedName>
        <fullName evidence="2">Uncharacterized protein</fullName>
    </submittedName>
</protein>
<name>A0AAW0DXT8_9AGAR</name>
<organism evidence="2 3">
    <name type="scientific">Favolaschia claudopus</name>
    <dbReference type="NCBI Taxonomy" id="2862362"/>
    <lineage>
        <taxon>Eukaryota</taxon>
        <taxon>Fungi</taxon>
        <taxon>Dikarya</taxon>
        <taxon>Basidiomycota</taxon>
        <taxon>Agaricomycotina</taxon>
        <taxon>Agaricomycetes</taxon>
        <taxon>Agaricomycetidae</taxon>
        <taxon>Agaricales</taxon>
        <taxon>Marasmiineae</taxon>
        <taxon>Mycenaceae</taxon>
        <taxon>Favolaschia</taxon>
    </lineage>
</organism>
<comment type="caution">
    <text evidence="2">The sequence shown here is derived from an EMBL/GenBank/DDBJ whole genome shotgun (WGS) entry which is preliminary data.</text>
</comment>
<dbReference type="AlphaFoldDB" id="A0AAW0DXT8"/>
<dbReference type="EMBL" id="JAWWNJ010000005">
    <property type="protein sequence ID" value="KAK7055914.1"/>
    <property type="molecule type" value="Genomic_DNA"/>
</dbReference>
<evidence type="ECO:0000313" key="3">
    <source>
        <dbReference type="Proteomes" id="UP001362999"/>
    </source>
</evidence>
<feature type="compositionally biased region" description="Low complexity" evidence="1">
    <location>
        <begin position="219"/>
        <end position="231"/>
    </location>
</feature>
<proteinExistence type="predicted"/>
<evidence type="ECO:0000256" key="1">
    <source>
        <dbReference type="SAM" id="MobiDB-lite"/>
    </source>
</evidence>
<accession>A0AAW0DXT8</accession>
<keyword evidence="3" id="KW-1185">Reference proteome</keyword>
<feature type="compositionally biased region" description="Basic and acidic residues" evidence="1">
    <location>
        <begin position="1"/>
        <end position="16"/>
    </location>
</feature>
<gene>
    <name evidence="2" type="ORF">R3P38DRAFT_3304957</name>
</gene>
<sequence>MQGKDTPDRCVREGTGKMHKRCGKAQPFPEARHGDPFNRTYSEFFASGLRAISGPSHSNSSSGYSSPHSNPQDAITSYAGLSRRSRASSSPPNDDFASSDAIVTTTSRRRQTHSSDAAPYLSDSYPIPQSSHEKIRPDIIDPFGASPSSKSFFLDHDVETTKAITNPISRLTPVRPKSQRPHSFLHLGESPTKTKPRPTYLSFALRRPRPISVQSMPLPSQSRRSSFQFRAPSRDKYDDSSWALDEEELEAEWSTGG</sequence>
<feature type="region of interest" description="Disordered" evidence="1">
    <location>
        <begin position="166"/>
        <end position="257"/>
    </location>
</feature>